<evidence type="ECO:0000256" key="7">
    <source>
        <dbReference type="RuleBase" id="RU004175"/>
    </source>
</evidence>
<keyword evidence="5" id="KW-0368">Histidine biosynthesis</keyword>
<reference evidence="8 9" key="1">
    <citation type="submission" date="2024-02" db="EMBL/GenBank/DDBJ databases">
        <title>A novel Gemmatimonadota bacterium.</title>
        <authorList>
            <person name="Du Z.-J."/>
            <person name="Ye Y.-Q."/>
        </authorList>
    </citation>
    <scope>NUCLEOTIDE SEQUENCE [LARGE SCALE GENOMIC DNA]</scope>
    <source>
        <strain evidence="8 9">DH-20</strain>
    </source>
</reference>
<evidence type="ECO:0000256" key="6">
    <source>
        <dbReference type="PIRNR" id="PIRNR000099"/>
    </source>
</evidence>
<feature type="active site" description="Proton acceptor" evidence="5">
    <location>
        <position position="332"/>
    </location>
</feature>
<dbReference type="InterPro" id="IPR016161">
    <property type="entry name" value="Ald_DH/histidinol_DH"/>
</dbReference>
<dbReference type="EC" id="1.1.1.23" evidence="5"/>
<dbReference type="Pfam" id="PF00815">
    <property type="entry name" value="Histidinol_dh"/>
    <property type="match status" value="1"/>
</dbReference>
<dbReference type="SUPFAM" id="SSF53720">
    <property type="entry name" value="ALDH-like"/>
    <property type="match status" value="1"/>
</dbReference>
<evidence type="ECO:0000256" key="5">
    <source>
        <dbReference type="HAMAP-Rule" id="MF_01024"/>
    </source>
</evidence>
<feature type="binding site" evidence="5">
    <location>
        <position position="366"/>
    </location>
    <ligand>
        <name>substrate</name>
    </ligand>
</feature>
<protein>
    <recommendedName>
        <fullName evidence="5">Histidinol dehydrogenase</fullName>
        <shortName evidence="5">HDH</shortName>
        <ecNumber evidence="5">1.1.1.23</ecNumber>
    </recommendedName>
</protein>
<dbReference type="PANTHER" id="PTHR21256">
    <property type="entry name" value="HISTIDINOL DEHYDROGENASE HDH"/>
    <property type="match status" value="1"/>
</dbReference>
<keyword evidence="5" id="KW-0520">NAD</keyword>
<keyword evidence="4 5" id="KW-0560">Oxidoreductase</keyword>
<dbReference type="EMBL" id="JBBHLI010000001">
    <property type="protein sequence ID" value="MEK9500089.1"/>
    <property type="molecule type" value="Genomic_DNA"/>
</dbReference>
<evidence type="ECO:0000313" key="8">
    <source>
        <dbReference type="EMBL" id="MEK9500089.1"/>
    </source>
</evidence>
<keyword evidence="3 5" id="KW-0862">Zinc</keyword>
<comment type="pathway">
    <text evidence="5">Amino-acid biosynthesis; L-histidine biosynthesis; L-histidine from 5-phospho-alpha-D-ribose 1-diphosphate: step 9/9.</text>
</comment>
<dbReference type="RefSeq" id="WP_405277623.1">
    <property type="nucleotide sequence ID" value="NZ_JBBHLI010000001.1"/>
</dbReference>
<evidence type="ECO:0000313" key="9">
    <source>
        <dbReference type="Proteomes" id="UP001484239"/>
    </source>
</evidence>
<sequence length="441" mass="45609">MSAESRPAIDGRIAELDDGQRRLLFDRRVGDAGEVADATRALLALVRSEGDDALFDFARRFDGVELDALEVPREKWGEALESLDSEVIDALTRAARNIETFHRAQLPSDVEVEVEPGVTLGRVFVPLEAVGVYAPGGRAAYPSSVLMGVVPARAAGVKEIVVCSPPGPDGMPSPVVLAAAAIGGATRLFAVGGAGAIGALAFGTGSIPRCAAVVGPGNRWVLEAKQQVAGEVIIDSPAGPSEVLVVAEEGCAQPAWLAAELIAQAEHDPDAAVAFVTTSPSLLEAVRRELRIGVAATPRREVVAEALSTRGALLLAADHDEMMTFAEAYAGEHVVLCTRDPRADRAGMRTPGTVFLGGASSVAFGDYMTGANHVLPTAGTARSFSGLSALDFLRSYTWQELTAEGAAGMAGPVATLAEAEGLPGHATAARLRGSKAGEETS</sequence>
<feature type="active site" description="Proton acceptor" evidence="5">
    <location>
        <position position="333"/>
    </location>
</feature>
<name>A0ABU9E7L1_9BACT</name>
<feature type="binding site" evidence="5">
    <location>
        <position position="267"/>
    </location>
    <ligand>
        <name>substrate</name>
    </ligand>
</feature>
<comment type="caution">
    <text evidence="8">The sequence shown here is derived from an EMBL/GenBank/DDBJ whole genome shotgun (WGS) entry which is preliminary data.</text>
</comment>
<dbReference type="Proteomes" id="UP001484239">
    <property type="component" value="Unassembled WGS sequence"/>
</dbReference>
<dbReference type="InterPro" id="IPR012131">
    <property type="entry name" value="Hstdl_DH"/>
</dbReference>
<evidence type="ECO:0000256" key="1">
    <source>
        <dbReference type="ARBA" id="ARBA00010178"/>
    </source>
</evidence>
<dbReference type="PROSITE" id="PS00611">
    <property type="entry name" value="HISOL_DEHYDROGENASE"/>
    <property type="match status" value="1"/>
</dbReference>
<comment type="similarity">
    <text evidence="1 5 6 7">Belongs to the histidinol dehydrogenase family.</text>
</comment>
<dbReference type="NCBIfam" id="TIGR00069">
    <property type="entry name" value="hisD"/>
    <property type="match status" value="1"/>
</dbReference>
<dbReference type="CDD" id="cd06572">
    <property type="entry name" value="Histidinol_dh"/>
    <property type="match status" value="1"/>
</dbReference>
<evidence type="ECO:0000256" key="3">
    <source>
        <dbReference type="ARBA" id="ARBA00022833"/>
    </source>
</evidence>
<feature type="binding site" evidence="5">
    <location>
        <position position="264"/>
    </location>
    <ligand>
        <name>Zn(2+)</name>
        <dbReference type="ChEBI" id="CHEBI:29105"/>
    </ligand>
</feature>
<comment type="caution">
    <text evidence="5">Lacks conserved residue(s) required for the propagation of feature annotation.</text>
</comment>
<organism evidence="8 9">
    <name type="scientific">Gaopeijia maritima</name>
    <dbReference type="NCBI Taxonomy" id="3119007"/>
    <lineage>
        <taxon>Bacteria</taxon>
        <taxon>Pseudomonadati</taxon>
        <taxon>Gemmatimonadota</taxon>
        <taxon>Longimicrobiia</taxon>
        <taxon>Gaopeijiales</taxon>
        <taxon>Gaopeijiaceae</taxon>
        <taxon>Gaopeijia</taxon>
    </lineage>
</organism>
<feature type="binding site" evidence="5">
    <location>
        <position position="264"/>
    </location>
    <ligand>
        <name>substrate</name>
    </ligand>
</feature>
<dbReference type="InterPro" id="IPR001692">
    <property type="entry name" value="Histidinol_DH_CS"/>
</dbReference>
<feature type="binding site" evidence="5">
    <location>
        <position position="267"/>
    </location>
    <ligand>
        <name>Zn(2+)</name>
        <dbReference type="ChEBI" id="CHEBI:29105"/>
    </ligand>
</feature>
<comment type="function">
    <text evidence="5">Catalyzes the sequential NAD-dependent oxidations of L-histidinol to L-histidinaldehyde and then to L-histidine.</text>
</comment>
<comment type="catalytic activity">
    <reaction evidence="5">
        <text>L-histidinol + 2 NAD(+) + H2O = L-histidine + 2 NADH + 3 H(+)</text>
        <dbReference type="Rhea" id="RHEA:20641"/>
        <dbReference type="ChEBI" id="CHEBI:15377"/>
        <dbReference type="ChEBI" id="CHEBI:15378"/>
        <dbReference type="ChEBI" id="CHEBI:57540"/>
        <dbReference type="ChEBI" id="CHEBI:57595"/>
        <dbReference type="ChEBI" id="CHEBI:57699"/>
        <dbReference type="ChEBI" id="CHEBI:57945"/>
        <dbReference type="EC" id="1.1.1.23"/>
    </reaction>
</comment>
<comment type="cofactor">
    <cofactor evidence="5">
        <name>Zn(2+)</name>
        <dbReference type="ChEBI" id="CHEBI:29105"/>
    </cofactor>
    <text evidence="5">Binds 1 zinc ion per subunit.</text>
</comment>
<dbReference type="PANTHER" id="PTHR21256:SF2">
    <property type="entry name" value="HISTIDINE BIOSYNTHESIS TRIFUNCTIONAL PROTEIN"/>
    <property type="match status" value="1"/>
</dbReference>
<accession>A0ABU9E7L1</accession>
<dbReference type="PIRSF" id="PIRSF000099">
    <property type="entry name" value="Histidinol_dh"/>
    <property type="match status" value="1"/>
</dbReference>
<feature type="binding site" evidence="5">
    <location>
        <position position="420"/>
    </location>
    <ligand>
        <name>substrate</name>
    </ligand>
</feature>
<feature type="binding site" evidence="5">
    <location>
        <position position="241"/>
    </location>
    <ligand>
        <name>substrate</name>
    </ligand>
</feature>
<dbReference type="GO" id="GO:0004399">
    <property type="term" value="F:histidinol dehydrogenase activity"/>
    <property type="evidence" value="ECO:0007669"/>
    <property type="project" value="UniProtKB-EC"/>
</dbReference>
<evidence type="ECO:0000256" key="2">
    <source>
        <dbReference type="ARBA" id="ARBA00022723"/>
    </source>
</evidence>
<keyword evidence="2 5" id="KW-0479">Metal-binding</keyword>
<dbReference type="Gene3D" id="1.20.5.1300">
    <property type="match status" value="1"/>
</dbReference>
<keyword evidence="9" id="KW-1185">Reference proteome</keyword>
<dbReference type="InterPro" id="IPR022695">
    <property type="entry name" value="Histidinol_DH_monofunct"/>
</dbReference>
<proteinExistence type="inferred from homology"/>
<keyword evidence="5" id="KW-0028">Amino-acid biosynthesis</keyword>
<dbReference type="PRINTS" id="PR00083">
    <property type="entry name" value="HOLDHDRGNASE"/>
</dbReference>
<feature type="binding site" evidence="5">
    <location>
        <position position="333"/>
    </location>
    <ligand>
        <name>substrate</name>
    </ligand>
</feature>
<feature type="binding site" evidence="5">
    <location>
        <position position="366"/>
    </location>
    <ligand>
        <name>Zn(2+)</name>
        <dbReference type="ChEBI" id="CHEBI:29105"/>
    </ligand>
</feature>
<feature type="binding site" evidence="5">
    <location>
        <position position="425"/>
    </location>
    <ligand>
        <name>substrate</name>
    </ligand>
</feature>
<dbReference type="Gene3D" id="3.40.50.1980">
    <property type="entry name" value="Nitrogenase molybdenum iron protein domain"/>
    <property type="match status" value="2"/>
</dbReference>
<gene>
    <name evidence="5 8" type="primary">hisD</name>
    <name evidence="8" type="ORF">WI372_03785</name>
</gene>
<evidence type="ECO:0000256" key="4">
    <source>
        <dbReference type="ARBA" id="ARBA00023002"/>
    </source>
</evidence>
<dbReference type="HAMAP" id="MF_01024">
    <property type="entry name" value="HisD"/>
    <property type="match status" value="1"/>
</dbReference>
<feature type="binding site" evidence="5">
    <location>
        <position position="425"/>
    </location>
    <ligand>
        <name>Zn(2+)</name>
        <dbReference type="ChEBI" id="CHEBI:29105"/>
    </ligand>
</feature>